<feature type="compositionally biased region" description="Basic and acidic residues" evidence="1">
    <location>
        <begin position="1"/>
        <end position="10"/>
    </location>
</feature>
<dbReference type="Proteomes" id="UP000194236">
    <property type="component" value="Unassembled WGS sequence"/>
</dbReference>
<gene>
    <name evidence="2" type="ORF">BLA29_014804</name>
</gene>
<evidence type="ECO:0000313" key="2">
    <source>
        <dbReference type="EMBL" id="OTF80065.1"/>
    </source>
</evidence>
<feature type="compositionally biased region" description="Low complexity" evidence="1">
    <location>
        <begin position="15"/>
        <end position="27"/>
    </location>
</feature>
<comment type="caution">
    <text evidence="2">The sequence shown here is derived from an EMBL/GenBank/DDBJ whole genome shotgun (WGS) entry which is preliminary data.</text>
</comment>
<evidence type="ECO:0000313" key="3">
    <source>
        <dbReference type="Proteomes" id="UP000194236"/>
    </source>
</evidence>
<protein>
    <submittedName>
        <fullName evidence="2">Uncharacterized protein</fullName>
    </submittedName>
</protein>
<keyword evidence="3" id="KW-1185">Reference proteome</keyword>
<dbReference type="EMBL" id="MUJZ01020045">
    <property type="protein sequence ID" value="OTF80065.1"/>
    <property type="molecule type" value="Genomic_DNA"/>
</dbReference>
<proteinExistence type="predicted"/>
<dbReference type="AlphaFoldDB" id="A0A1Y3BLP2"/>
<feature type="region of interest" description="Disordered" evidence="1">
    <location>
        <begin position="1"/>
        <end position="27"/>
    </location>
</feature>
<evidence type="ECO:0000256" key="1">
    <source>
        <dbReference type="SAM" id="MobiDB-lite"/>
    </source>
</evidence>
<sequence>MSSSEERERGLQFFGGTSSAGGISSSSTTLLSASSASAQKRISPYFDTESISTNVTISEGSAFVHLPCRVKQLGDRTVSILPRM</sequence>
<accession>A0A1Y3BLP2</accession>
<reference evidence="2 3" key="1">
    <citation type="submission" date="2017-03" db="EMBL/GenBank/DDBJ databases">
        <title>Genome Survey of Euroglyphus maynei.</title>
        <authorList>
            <person name="Arlian L.G."/>
            <person name="Morgan M.S."/>
            <person name="Rider S.D."/>
        </authorList>
    </citation>
    <scope>NUCLEOTIDE SEQUENCE [LARGE SCALE GENOMIC DNA]</scope>
    <source>
        <strain evidence="2">Arlian Lab</strain>
        <tissue evidence="2">Whole body</tissue>
    </source>
</reference>
<name>A0A1Y3BLP2_EURMA</name>
<organism evidence="2 3">
    <name type="scientific">Euroglyphus maynei</name>
    <name type="common">Mayne's house dust mite</name>
    <dbReference type="NCBI Taxonomy" id="6958"/>
    <lineage>
        <taxon>Eukaryota</taxon>
        <taxon>Metazoa</taxon>
        <taxon>Ecdysozoa</taxon>
        <taxon>Arthropoda</taxon>
        <taxon>Chelicerata</taxon>
        <taxon>Arachnida</taxon>
        <taxon>Acari</taxon>
        <taxon>Acariformes</taxon>
        <taxon>Sarcoptiformes</taxon>
        <taxon>Astigmata</taxon>
        <taxon>Psoroptidia</taxon>
        <taxon>Analgoidea</taxon>
        <taxon>Pyroglyphidae</taxon>
        <taxon>Pyroglyphinae</taxon>
        <taxon>Euroglyphus</taxon>
    </lineage>
</organism>
<dbReference type="OrthoDB" id="5969816at2759"/>